<comment type="similarity">
    <text evidence="5">Belongs to the 4-toluene sulfonate uptake permease (TSUP) (TC 2.A.102) family.</text>
</comment>
<feature type="transmembrane region" description="Helical" evidence="5">
    <location>
        <begin position="73"/>
        <end position="90"/>
    </location>
</feature>
<gene>
    <name evidence="6" type="ORF">ACK2TP_05700</name>
</gene>
<keyword evidence="3 5" id="KW-1133">Transmembrane helix</keyword>
<dbReference type="InterPro" id="IPR002781">
    <property type="entry name" value="TM_pro_TauE-like"/>
</dbReference>
<dbReference type="PANTHER" id="PTHR43701">
    <property type="entry name" value="MEMBRANE TRANSPORTER PROTEIN MJ0441-RELATED"/>
    <property type="match status" value="1"/>
</dbReference>
<evidence type="ECO:0000256" key="3">
    <source>
        <dbReference type="ARBA" id="ARBA00022989"/>
    </source>
</evidence>
<sequence length="122" mass="12965">MMTAPAAWLVVVVGALVGVLVGLTGTSGAFIIPTLVYVFGLTQLRAQGTSLFIALIPLWIAPLWSYARAGNVNWRLGATLAIGLAMGAFVGGRFAQHLPQTLLRRGFAVVLLIMAARMMLQK</sequence>
<reference evidence="6 7" key="1">
    <citation type="submission" date="2024-12" db="EMBL/GenBank/DDBJ databases">
        <authorList>
            <person name="Lee Y."/>
        </authorList>
    </citation>
    <scope>NUCLEOTIDE SEQUENCE [LARGE SCALE GENOMIC DNA]</scope>
    <source>
        <strain evidence="6 7">03SUJ4</strain>
    </source>
</reference>
<dbReference type="InterPro" id="IPR051598">
    <property type="entry name" value="TSUP/Inactive_protease-like"/>
</dbReference>
<comment type="subcellular location">
    <subcellularLocation>
        <location evidence="5">Cell membrane</location>
        <topology evidence="5">Multi-pass membrane protein</topology>
    </subcellularLocation>
    <subcellularLocation>
        <location evidence="1">Membrane</location>
        <topology evidence="1">Multi-pass membrane protein</topology>
    </subcellularLocation>
</comment>
<dbReference type="PANTHER" id="PTHR43701:SF2">
    <property type="entry name" value="MEMBRANE TRANSPORTER PROTEIN YJNA-RELATED"/>
    <property type="match status" value="1"/>
</dbReference>
<dbReference type="EMBL" id="JBJYXY010000001">
    <property type="protein sequence ID" value="MFN2975251.1"/>
    <property type="molecule type" value="Genomic_DNA"/>
</dbReference>
<evidence type="ECO:0000313" key="7">
    <source>
        <dbReference type="Proteomes" id="UP001634747"/>
    </source>
</evidence>
<evidence type="ECO:0000256" key="2">
    <source>
        <dbReference type="ARBA" id="ARBA00022692"/>
    </source>
</evidence>
<feature type="transmembrane region" description="Helical" evidence="5">
    <location>
        <begin position="6"/>
        <end position="39"/>
    </location>
</feature>
<feature type="transmembrane region" description="Helical" evidence="5">
    <location>
        <begin position="51"/>
        <end position="67"/>
    </location>
</feature>
<accession>A0ABW9KJW4</accession>
<evidence type="ECO:0000313" key="6">
    <source>
        <dbReference type="EMBL" id="MFN2975251.1"/>
    </source>
</evidence>
<keyword evidence="5" id="KW-1003">Cell membrane</keyword>
<name>A0ABW9KJW4_9BACT</name>
<comment type="caution">
    <text evidence="6">The sequence shown here is derived from an EMBL/GenBank/DDBJ whole genome shotgun (WGS) entry which is preliminary data.</text>
</comment>
<organism evidence="6 7">
    <name type="scientific">Terriglobus aquaticus</name>
    <dbReference type="NCBI Taxonomy" id="940139"/>
    <lineage>
        <taxon>Bacteria</taxon>
        <taxon>Pseudomonadati</taxon>
        <taxon>Acidobacteriota</taxon>
        <taxon>Terriglobia</taxon>
        <taxon>Terriglobales</taxon>
        <taxon>Acidobacteriaceae</taxon>
        <taxon>Terriglobus</taxon>
    </lineage>
</organism>
<dbReference type="Proteomes" id="UP001634747">
    <property type="component" value="Unassembled WGS sequence"/>
</dbReference>
<keyword evidence="4 5" id="KW-0472">Membrane</keyword>
<dbReference type="RefSeq" id="WP_263413219.1">
    <property type="nucleotide sequence ID" value="NZ_BAABBH010000001.1"/>
</dbReference>
<feature type="transmembrane region" description="Helical" evidence="5">
    <location>
        <begin position="102"/>
        <end position="120"/>
    </location>
</feature>
<keyword evidence="2 5" id="KW-0812">Transmembrane</keyword>
<keyword evidence="7" id="KW-1185">Reference proteome</keyword>
<protein>
    <recommendedName>
        <fullName evidence="5">Probable membrane transporter protein</fullName>
    </recommendedName>
</protein>
<evidence type="ECO:0000256" key="4">
    <source>
        <dbReference type="ARBA" id="ARBA00023136"/>
    </source>
</evidence>
<proteinExistence type="inferred from homology"/>
<evidence type="ECO:0000256" key="5">
    <source>
        <dbReference type="RuleBase" id="RU363041"/>
    </source>
</evidence>
<evidence type="ECO:0000256" key="1">
    <source>
        <dbReference type="ARBA" id="ARBA00004141"/>
    </source>
</evidence>
<dbReference type="Pfam" id="PF01925">
    <property type="entry name" value="TauE"/>
    <property type="match status" value="1"/>
</dbReference>